<dbReference type="PROSITE" id="PS50164">
    <property type="entry name" value="GIY_YIG"/>
    <property type="match status" value="1"/>
</dbReference>
<dbReference type="EMBL" id="LODT01000011">
    <property type="protein sequence ID" value="KYR01158.1"/>
    <property type="molecule type" value="Genomic_DNA"/>
</dbReference>
<dbReference type="Proteomes" id="UP000076078">
    <property type="component" value="Unassembled WGS sequence"/>
</dbReference>
<keyword evidence="1" id="KW-0732">Signal</keyword>
<evidence type="ECO:0000313" key="4">
    <source>
        <dbReference type="Proteomes" id="UP000076078"/>
    </source>
</evidence>
<proteinExistence type="predicted"/>
<accession>A0A152A4J5</accession>
<sequence length="201" mass="22874">MITKIIFLILLISLEFCNCQLWDNIARTRATMILNPLNTNCRVINNAGDYTGGVLLPNTGGVYAYFDVNGIARYIGKSTNLRSRFTQHRNTDNYGIVPSPVNAPYQNYKAGLRFYCHSNQIDDENIRWSYESLLLSMFQTEINEMYHSIGGHAEVPTGNRVFYTPSATLATIDWLTFINNLIANNNINYQNLKNRLLANTC</sequence>
<dbReference type="InterPro" id="IPR035901">
    <property type="entry name" value="GIY-YIG_endonuc_sf"/>
</dbReference>
<protein>
    <recommendedName>
        <fullName evidence="2">GIY-YIG domain-containing protein</fullName>
    </recommendedName>
</protein>
<feature type="domain" description="GIY-YIG" evidence="2">
    <location>
        <begin position="58"/>
        <end position="144"/>
    </location>
</feature>
<feature type="chain" id="PRO_5007593699" description="GIY-YIG domain-containing protein" evidence="1">
    <location>
        <begin position="20"/>
        <end position="201"/>
    </location>
</feature>
<organism evidence="3 4">
    <name type="scientific">Tieghemostelium lacteum</name>
    <name type="common">Slime mold</name>
    <name type="synonym">Dictyostelium lacteum</name>
    <dbReference type="NCBI Taxonomy" id="361077"/>
    <lineage>
        <taxon>Eukaryota</taxon>
        <taxon>Amoebozoa</taxon>
        <taxon>Evosea</taxon>
        <taxon>Eumycetozoa</taxon>
        <taxon>Dictyostelia</taxon>
        <taxon>Dictyosteliales</taxon>
        <taxon>Raperosteliaceae</taxon>
        <taxon>Tieghemostelium</taxon>
    </lineage>
</organism>
<comment type="caution">
    <text evidence="3">The sequence shown here is derived from an EMBL/GenBank/DDBJ whole genome shotgun (WGS) entry which is preliminary data.</text>
</comment>
<dbReference type="Pfam" id="PF01541">
    <property type="entry name" value="GIY-YIG"/>
    <property type="match status" value="1"/>
</dbReference>
<evidence type="ECO:0000259" key="2">
    <source>
        <dbReference type="PROSITE" id="PS50164"/>
    </source>
</evidence>
<gene>
    <name evidence="3" type="ORF">DLAC_02267</name>
</gene>
<reference evidence="3 4" key="1">
    <citation type="submission" date="2015-12" db="EMBL/GenBank/DDBJ databases">
        <title>Dictyostelia acquired genes for synthesis and detection of signals that induce cell-type specialization by lateral gene transfer from prokaryotes.</title>
        <authorList>
            <person name="Gloeckner G."/>
            <person name="Schaap P."/>
        </authorList>
    </citation>
    <scope>NUCLEOTIDE SEQUENCE [LARGE SCALE GENOMIC DNA]</scope>
    <source>
        <strain evidence="3 4">TK</strain>
    </source>
</reference>
<dbReference type="AlphaFoldDB" id="A0A152A4J5"/>
<evidence type="ECO:0000256" key="1">
    <source>
        <dbReference type="SAM" id="SignalP"/>
    </source>
</evidence>
<feature type="signal peptide" evidence="1">
    <location>
        <begin position="1"/>
        <end position="19"/>
    </location>
</feature>
<keyword evidence="4" id="KW-1185">Reference proteome</keyword>
<evidence type="ECO:0000313" key="3">
    <source>
        <dbReference type="EMBL" id="KYR01158.1"/>
    </source>
</evidence>
<dbReference type="Gene3D" id="3.40.1440.10">
    <property type="entry name" value="GIY-YIG endonuclease"/>
    <property type="match status" value="1"/>
</dbReference>
<dbReference type="InterPro" id="IPR000305">
    <property type="entry name" value="GIY-YIG_endonuc"/>
</dbReference>
<name>A0A152A4J5_TIELA</name>
<dbReference type="InParanoid" id="A0A152A4J5"/>
<dbReference type="SUPFAM" id="SSF82771">
    <property type="entry name" value="GIY-YIG endonuclease"/>
    <property type="match status" value="1"/>
</dbReference>